<keyword evidence="1 5" id="KW-0808">Transferase</keyword>
<evidence type="ECO:0000313" key="5">
    <source>
        <dbReference type="EMBL" id="QFR48840.1"/>
    </source>
</evidence>
<dbReference type="AlphaFoldDB" id="A0A5P8NZQ3"/>
<dbReference type="RefSeq" id="WP_152306783.1">
    <property type="nucleotide sequence ID" value="NZ_CP043617.1"/>
</dbReference>
<dbReference type="InterPro" id="IPR000182">
    <property type="entry name" value="GNAT_dom"/>
</dbReference>
<accession>A0A5P8NZQ3</accession>
<dbReference type="InterPro" id="IPR016181">
    <property type="entry name" value="Acyl_CoA_acyltransferase"/>
</dbReference>
<dbReference type="CDD" id="cd04301">
    <property type="entry name" value="NAT_SF"/>
    <property type="match status" value="1"/>
</dbReference>
<dbReference type="Proteomes" id="UP000326944">
    <property type="component" value="Chromosome"/>
</dbReference>
<dbReference type="GO" id="GO:0008080">
    <property type="term" value="F:N-acetyltransferase activity"/>
    <property type="evidence" value="ECO:0007669"/>
    <property type="project" value="TreeGrafter"/>
</dbReference>
<evidence type="ECO:0000256" key="3">
    <source>
        <dbReference type="SAM" id="Coils"/>
    </source>
</evidence>
<dbReference type="InterPro" id="IPR051016">
    <property type="entry name" value="Diverse_Substrate_AcTransf"/>
</dbReference>
<keyword evidence="2" id="KW-0012">Acyltransferase</keyword>
<gene>
    <name evidence="5" type="ORF">FJR48_03525</name>
</gene>
<keyword evidence="3" id="KW-0175">Coiled coil</keyword>
<dbReference type="Pfam" id="PF00583">
    <property type="entry name" value="Acetyltransf_1"/>
    <property type="match status" value="1"/>
</dbReference>
<dbReference type="PANTHER" id="PTHR10545:SF29">
    <property type="entry name" value="GH14572P-RELATED"/>
    <property type="match status" value="1"/>
</dbReference>
<proteinExistence type="predicted"/>
<organism evidence="5 6">
    <name type="scientific">Sulfurimonas lithotrophica</name>
    <dbReference type="NCBI Taxonomy" id="2590022"/>
    <lineage>
        <taxon>Bacteria</taxon>
        <taxon>Pseudomonadati</taxon>
        <taxon>Campylobacterota</taxon>
        <taxon>Epsilonproteobacteria</taxon>
        <taxon>Campylobacterales</taxon>
        <taxon>Sulfurimonadaceae</taxon>
        <taxon>Sulfurimonas</taxon>
    </lineage>
</organism>
<evidence type="ECO:0000313" key="6">
    <source>
        <dbReference type="Proteomes" id="UP000326944"/>
    </source>
</evidence>
<dbReference type="PANTHER" id="PTHR10545">
    <property type="entry name" value="DIAMINE N-ACETYLTRANSFERASE"/>
    <property type="match status" value="1"/>
</dbReference>
<evidence type="ECO:0000259" key="4">
    <source>
        <dbReference type="PROSITE" id="PS51186"/>
    </source>
</evidence>
<dbReference type="OrthoDB" id="118633at2"/>
<feature type="domain" description="N-acetyltransferase" evidence="4">
    <location>
        <begin position="1"/>
        <end position="144"/>
    </location>
</feature>
<dbReference type="SUPFAM" id="SSF55729">
    <property type="entry name" value="Acyl-CoA N-acyltransferases (Nat)"/>
    <property type="match status" value="1"/>
</dbReference>
<sequence length="144" mass="16676">MIRKATLEDIDALNELLKSLFEQENEFQADAKLQIKALKKIINSKKIGDIFVYERNKKVIAMVNVLYSISTALGKKVAILEDMVVLKKYRQKGYGTKLLSYVLKRLEKDGVKRITLLSDFDNDKAHEFYKKQGFKKSTMVVLRK</sequence>
<dbReference type="KEGG" id="sulg:FJR48_03525"/>
<feature type="coiled-coil region" evidence="3">
    <location>
        <begin position="3"/>
        <end position="30"/>
    </location>
</feature>
<protein>
    <submittedName>
        <fullName evidence="5">GNAT family N-acetyltransferase</fullName>
    </submittedName>
</protein>
<dbReference type="EMBL" id="CP043617">
    <property type="protein sequence ID" value="QFR48840.1"/>
    <property type="molecule type" value="Genomic_DNA"/>
</dbReference>
<evidence type="ECO:0000256" key="1">
    <source>
        <dbReference type="ARBA" id="ARBA00022679"/>
    </source>
</evidence>
<name>A0A5P8NZQ3_9BACT</name>
<reference evidence="5 6" key="1">
    <citation type="submission" date="2019-09" db="EMBL/GenBank/DDBJ databases">
        <title>Sulfurimonas gotlandica sp. nov., a chemoautotrophic and psychrotolerant epsilonproteobacterium isolated from a pelagic redoxcline, and an emended description of the genus Sulfurimonas.</title>
        <authorList>
            <person name="Wang S."/>
            <person name="Jiang L."/>
            <person name="Shao S."/>
        </authorList>
    </citation>
    <scope>NUCLEOTIDE SEQUENCE [LARGE SCALE GENOMIC DNA]</scope>
    <source>
        <strain evidence="5 6">GYSZ_1</strain>
    </source>
</reference>
<dbReference type="Gene3D" id="3.40.630.30">
    <property type="match status" value="1"/>
</dbReference>
<keyword evidence="6" id="KW-1185">Reference proteome</keyword>
<evidence type="ECO:0000256" key="2">
    <source>
        <dbReference type="ARBA" id="ARBA00023315"/>
    </source>
</evidence>
<dbReference type="PROSITE" id="PS51186">
    <property type="entry name" value="GNAT"/>
    <property type="match status" value="1"/>
</dbReference>